<dbReference type="SUPFAM" id="SSF56801">
    <property type="entry name" value="Acetyl-CoA synthetase-like"/>
    <property type="match status" value="1"/>
</dbReference>
<evidence type="ECO:0000313" key="2">
    <source>
        <dbReference type="Proteomes" id="UP001464923"/>
    </source>
</evidence>
<sequence length="103" mass="11122">MEWFQRKEIPTSEPHTGVALPLHCALMRDLGVALTEITWPDELTGAFAAGLLAGGFTADERVATYPRNVPQLVLGLVGTWKAGGHDRRGRLHGVAARGGRRPP</sequence>
<gene>
    <name evidence="1" type="ORF">WHI96_15610</name>
</gene>
<reference evidence="1 2" key="1">
    <citation type="submission" date="2024-03" db="EMBL/GenBank/DDBJ databases">
        <title>Draft genome sequence of Pseudonocardia tropica JCM 19149.</title>
        <authorList>
            <person name="Butdee W."/>
            <person name="Duangmal K."/>
        </authorList>
    </citation>
    <scope>NUCLEOTIDE SEQUENCE [LARGE SCALE GENOMIC DNA]</scope>
    <source>
        <strain evidence="1 2">JCM 19149</strain>
    </source>
</reference>
<protein>
    <submittedName>
        <fullName evidence="1">Uncharacterized protein</fullName>
    </submittedName>
</protein>
<comment type="caution">
    <text evidence="1">The sequence shown here is derived from an EMBL/GenBank/DDBJ whole genome shotgun (WGS) entry which is preliminary data.</text>
</comment>
<keyword evidence="2" id="KW-1185">Reference proteome</keyword>
<organism evidence="1 2">
    <name type="scientific">Pseudonocardia tropica</name>
    <dbReference type="NCBI Taxonomy" id="681289"/>
    <lineage>
        <taxon>Bacteria</taxon>
        <taxon>Bacillati</taxon>
        <taxon>Actinomycetota</taxon>
        <taxon>Actinomycetes</taxon>
        <taxon>Pseudonocardiales</taxon>
        <taxon>Pseudonocardiaceae</taxon>
        <taxon>Pseudonocardia</taxon>
    </lineage>
</organism>
<evidence type="ECO:0000313" key="1">
    <source>
        <dbReference type="EMBL" id="MEQ3540254.1"/>
    </source>
</evidence>
<dbReference type="RefSeq" id="WP_345651783.1">
    <property type="nucleotide sequence ID" value="NZ_BAABLY010000080.1"/>
</dbReference>
<name>A0ABV1JXF7_9PSEU</name>
<dbReference type="Proteomes" id="UP001464923">
    <property type="component" value="Unassembled WGS sequence"/>
</dbReference>
<proteinExistence type="predicted"/>
<accession>A0ABV1JXF7</accession>
<dbReference type="EMBL" id="JBEDNP010000008">
    <property type="protein sequence ID" value="MEQ3540254.1"/>
    <property type="molecule type" value="Genomic_DNA"/>
</dbReference>